<feature type="region of interest" description="Disordered" evidence="1">
    <location>
        <begin position="116"/>
        <end position="142"/>
    </location>
</feature>
<proteinExistence type="predicted"/>
<evidence type="ECO:0000256" key="1">
    <source>
        <dbReference type="SAM" id="MobiDB-lite"/>
    </source>
</evidence>
<feature type="compositionally biased region" description="Basic residues" evidence="1">
    <location>
        <begin position="387"/>
        <end position="402"/>
    </location>
</feature>
<evidence type="ECO:0000313" key="2">
    <source>
        <dbReference type="EMBL" id="CAD9326219.1"/>
    </source>
</evidence>
<protein>
    <submittedName>
        <fullName evidence="2">Uncharacterized protein</fullName>
    </submittedName>
</protein>
<feature type="compositionally biased region" description="Basic and acidic residues" evidence="1">
    <location>
        <begin position="120"/>
        <end position="133"/>
    </location>
</feature>
<feature type="region of interest" description="Disordered" evidence="1">
    <location>
        <begin position="361"/>
        <end position="402"/>
    </location>
</feature>
<organism evidence="2">
    <name type="scientific">Ditylum brightwellii</name>
    <dbReference type="NCBI Taxonomy" id="49249"/>
    <lineage>
        <taxon>Eukaryota</taxon>
        <taxon>Sar</taxon>
        <taxon>Stramenopiles</taxon>
        <taxon>Ochrophyta</taxon>
        <taxon>Bacillariophyta</taxon>
        <taxon>Mediophyceae</taxon>
        <taxon>Lithodesmiophycidae</taxon>
        <taxon>Lithodesmiales</taxon>
        <taxon>Lithodesmiaceae</taxon>
        <taxon>Ditylum</taxon>
    </lineage>
</organism>
<feature type="region of interest" description="Disordered" evidence="1">
    <location>
        <begin position="1"/>
        <end position="61"/>
    </location>
</feature>
<dbReference type="EMBL" id="HBGN01014116">
    <property type="protein sequence ID" value="CAD9326219.1"/>
    <property type="molecule type" value="Transcribed_RNA"/>
</dbReference>
<dbReference type="AlphaFoldDB" id="A0A7S1Z1X2"/>
<feature type="compositionally biased region" description="Polar residues" evidence="1">
    <location>
        <begin position="19"/>
        <end position="31"/>
    </location>
</feature>
<feature type="compositionally biased region" description="Low complexity" evidence="1">
    <location>
        <begin position="32"/>
        <end position="55"/>
    </location>
</feature>
<sequence>MENSNNNNNGAESETMNNIENDVNRNNLTAGTPSFSSSTSTASSSSSLNNTPTSAHKTKPVLKKKDVVDIQTALYTLGKSKYKNIATKIPQAQPAEMQQTPNGLLKGKNKIIKWTKRHSREQDDAVPLDEKDISSGNNNEEDDVDLTISQIFQYDSKDNTDTFNENDAGSEVPPAAPPTCGYTSYDSDDSDFGDLGDLPTCPSSPLPAATVVTIGRNSFLYRSLNSSSSRGWDKSTDMIMLASQQQLKQMKQQLYYMGLTCPFLDVDKVIPTFSKFHAELGSHTNQKSTTNITYPMLVSTYMYCKRRPGVEETGTYLGEFDTTTAISKPNALNKYTDKSAFSNEIMGGIEQIIARQLNLPPTPETLLEAEEGVKEPSPTSAESPGTLKKHWLKRRFKKKESH</sequence>
<gene>
    <name evidence="2" type="ORF">DBRI1063_LOCUS9026</name>
</gene>
<accession>A0A7S1Z1X2</accession>
<name>A0A7S1Z1X2_9STRA</name>
<feature type="compositionally biased region" description="Low complexity" evidence="1">
    <location>
        <begin position="1"/>
        <end position="18"/>
    </location>
</feature>
<reference evidence="2" key="1">
    <citation type="submission" date="2021-01" db="EMBL/GenBank/DDBJ databases">
        <authorList>
            <person name="Corre E."/>
            <person name="Pelletier E."/>
            <person name="Niang G."/>
            <person name="Scheremetjew M."/>
            <person name="Finn R."/>
            <person name="Kale V."/>
            <person name="Holt S."/>
            <person name="Cochrane G."/>
            <person name="Meng A."/>
            <person name="Brown T."/>
            <person name="Cohen L."/>
        </authorList>
    </citation>
    <scope>NUCLEOTIDE SEQUENCE</scope>
    <source>
        <strain evidence="2">Pop2</strain>
    </source>
</reference>